<dbReference type="FunFam" id="1.10.10.60:FF:000836">
    <property type="match status" value="1"/>
</dbReference>
<dbReference type="InterPro" id="IPR001356">
    <property type="entry name" value="HD"/>
</dbReference>
<dbReference type="SMART" id="SM00389">
    <property type="entry name" value="HOX"/>
    <property type="match status" value="1"/>
</dbReference>
<dbReference type="AlphaFoldDB" id="A0A1B0DAB2"/>
<feature type="DNA-binding region" description="Homeobox" evidence="5">
    <location>
        <begin position="43"/>
        <end position="102"/>
    </location>
</feature>
<dbReference type="EnsemblMetazoa" id="PPAI004617-RA">
    <property type="protein sequence ID" value="PPAI004617-PA"/>
    <property type="gene ID" value="PPAI004617"/>
</dbReference>
<dbReference type="GO" id="GO:0000981">
    <property type="term" value="F:DNA-binding transcription factor activity, RNA polymerase II-specific"/>
    <property type="evidence" value="ECO:0007669"/>
    <property type="project" value="InterPro"/>
</dbReference>
<dbReference type="Pfam" id="PF00046">
    <property type="entry name" value="Homeodomain"/>
    <property type="match status" value="1"/>
</dbReference>
<evidence type="ECO:0000256" key="3">
    <source>
        <dbReference type="ARBA" id="ARBA00023155"/>
    </source>
</evidence>
<keyword evidence="9" id="KW-1185">Reference proteome</keyword>
<dbReference type="GO" id="GO:0000978">
    <property type="term" value="F:RNA polymerase II cis-regulatory region sequence-specific DNA binding"/>
    <property type="evidence" value="ECO:0007669"/>
    <property type="project" value="TreeGrafter"/>
</dbReference>
<feature type="compositionally biased region" description="Acidic residues" evidence="7">
    <location>
        <begin position="1"/>
        <end position="10"/>
    </location>
</feature>
<organism evidence="8 9">
    <name type="scientific">Phlebotomus papatasi</name>
    <name type="common">Sandfly</name>
    <dbReference type="NCBI Taxonomy" id="29031"/>
    <lineage>
        <taxon>Eukaryota</taxon>
        <taxon>Metazoa</taxon>
        <taxon>Ecdysozoa</taxon>
        <taxon>Arthropoda</taxon>
        <taxon>Hexapoda</taxon>
        <taxon>Insecta</taxon>
        <taxon>Pterygota</taxon>
        <taxon>Neoptera</taxon>
        <taxon>Endopterygota</taxon>
        <taxon>Diptera</taxon>
        <taxon>Nematocera</taxon>
        <taxon>Psychodoidea</taxon>
        <taxon>Psychodidae</taxon>
        <taxon>Phlebotomus</taxon>
        <taxon>Phlebotomus</taxon>
    </lineage>
</organism>
<evidence type="ECO:0000256" key="2">
    <source>
        <dbReference type="ARBA" id="ARBA00023125"/>
    </source>
</evidence>
<dbReference type="SUPFAM" id="SSF46689">
    <property type="entry name" value="Homeodomain-like"/>
    <property type="match status" value="1"/>
</dbReference>
<evidence type="ECO:0000256" key="1">
    <source>
        <dbReference type="ARBA" id="ARBA00004123"/>
    </source>
</evidence>
<feature type="compositionally biased region" description="Basic and acidic residues" evidence="7">
    <location>
        <begin position="11"/>
        <end position="24"/>
    </location>
</feature>
<comment type="subcellular location">
    <subcellularLocation>
        <location evidence="1 5 6">Nucleus</location>
    </subcellularLocation>
</comment>
<keyword evidence="3 5" id="KW-0371">Homeobox</keyword>
<dbReference type="CDD" id="cd00086">
    <property type="entry name" value="homeodomain"/>
    <property type="match status" value="1"/>
</dbReference>
<dbReference type="Proteomes" id="UP000092462">
    <property type="component" value="Unassembled WGS sequence"/>
</dbReference>
<dbReference type="InterPro" id="IPR000047">
    <property type="entry name" value="HTH_motif"/>
</dbReference>
<dbReference type="PROSITE" id="PS50071">
    <property type="entry name" value="HOMEOBOX_2"/>
    <property type="match status" value="1"/>
</dbReference>
<proteinExistence type="predicted"/>
<dbReference type="InterPro" id="IPR017970">
    <property type="entry name" value="Homeobox_CS"/>
</dbReference>
<sequence length="114" mass="13032">MCDDAMESDTEDHISEEDSKKDSTSRNSKGNSDGKSQSNGTKPRRARTAFTYEQLVSLENKFKTTRYLSVCERLNLALSLSLTETQVKIWFQNRRTKWKKQNPGMDVNSPTIPP</sequence>
<dbReference type="InterPro" id="IPR020479">
    <property type="entry name" value="HD_metazoa"/>
</dbReference>
<evidence type="ECO:0000313" key="9">
    <source>
        <dbReference type="Proteomes" id="UP000092462"/>
    </source>
</evidence>
<dbReference type="GO" id="GO:0030154">
    <property type="term" value="P:cell differentiation"/>
    <property type="evidence" value="ECO:0007669"/>
    <property type="project" value="TreeGrafter"/>
</dbReference>
<keyword evidence="2 5" id="KW-0238">DNA-binding</keyword>
<dbReference type="Gene3D" id="1.10.10.60">
    <property type="entry name" value="Homeodomain-like"/>
    <property type="match status" value="1"/>
</dbReference>
<dbReference type="PANTHER" id="PTHR24340:SF37">
    <property type="entry name" value="HOMEOBOX PROTEIN SLOU"/>
    <property type="match status" value="1"/>
</dbReference>
<keyword evidence="4 5" id="KW-0539">Nucleus</keyword>
<evidence type="ECO:0000256" key="5">
    <source>
        <dbReference type="PROSITE-ProRule" id="PRU00108"/>
    </source>
</evidence>
<name>A0A1B0DAB2_PHLPP</name>
<dbReference type="PANTHER" id="PTHR24340">
    <property type="entry name" value="HOMEOBOX PROTEIN NKX"/>
    <property type="match status" value="1"/>
</dbReference>
<dbReference type="InterPro" id="IPR009057">
    <property type="entry name" value="Homeodomain-like_sf"/>
</dbReference>
<evidence type="ECO:0000256" key="6">
    <source>
        <dbReference type="RuleBase" id="RU000682"/>
    </source>
</evidence>
<feature type="region of interest" description="Disordered" evidence="7">
    <location>
        <begin position="1"/>
        <end position="48"/>
    </location>
</feature>
<protein>
    <submittedName>
        <fullName evidence="8">Uncharacterized protein</fullName>
    </submittedName>
</protein>
<dbReference type="EMBL" id="AJVK01013265">
    <property type="status" value="NOT_ANNOTATED_CDS"/>
    <property type="molecule type" value="Genomic_DNA"/>
</dbReference>
<dbReference type="VEuPathDB" id="VectorBase:PPAPM1_009729"/>
<dbReference type="InterPro" id="IPR050394">
    <property type="entry name" value="Homeobox_NK-like"/>
</dbReference>
<dbReference type="VEuPathDB" id="VectorBase:PPAI004617"/>
<dbReference type="PRINTS" id="PR00024">
    <property type="entry name" value="HOMEOBOX"/>
</dbReference>
<evidence type="ECO:0000313" key="8">
    <source>
        <dbReference type="EnsemblMetazoa" id="PPAI004617-PA"/>
    </source>
</evidence>
<dbReference type="PROSITE" id="PS00027">
    <property type="entry name" value="HOMEOBOX_1"/>
    <property type="match status" value="1"/>
</dbReference>
<dbReference type="PRINTS" id="PR00031">
    <property type="entry name" value="HTHREPRESSR"/>
</dbReference>
<reference evidence="8" key="1">
    <citation type="submission" date="2022-08" db="UniProtKB">
        <authorList>
            <consortium name="EnsemblMetazoa"/>
        </authorList>
    </citation>
    <scope>IDENTIFICATION</scope>
    <source>
        <strain evidence="8">Israel</strain>
    </source>
</reference>
<feature type="compositionally biased region" description="Polar residues" evidence="7">
    <location>
        <begin position="25"/>
        <end position="41"/>
    </location>
</feature>
<dbReference type="GO" id="GO:0005634">
    <property type="term" value="C:nucleus"/>
    <property type="evidence" value="ECO:0007669"/>
    <property type="project" value="UniProtKB-SubCell"/>
</dbReference>
<accession>A0A1B0DAB2</accession>
<evidence type="ECO:0000256" key="4">
    <source>
        <dbReference type="ARBA" id="ARBA00023242"/>
    </source>
</evidence>
<evidence type="ECO:0000256" key="7">
    <source>
        <dbReference type="SAM" id="MobiDB-lite"/>
    </source>
</evidence>